<feature type="transmembrane region" description="Helical" evidence="1">
    <location>
        <begin position="391"/>
        <end position="410"/>
    </location>
</feature>
<keyword evidence="1" id="KW-0812">Transmembrane</keyword>
<organism evidence="2 3">
    <name type="scientific">Clostridium symbiosum (strain WAL-14163)</name>
    <dbReference type="NCBI Taxonomy" id="742740"/>
    <lineage>
        <taxon>Bacteria</taxon>
        <taxon>Bacillati</taxon>
        <taxon>Bacillota</taxon>
        <taxon>Clostridia</taxon>
        <taxon>Lachnospirales</taxon>
        <taxon>Lachnospiraceae</taxon>
        <taxon>Otoolea</taxon>
    </lineage>
</organism>
<dbReference type="HOGENOM" id="CLU_599514_0_0_9"/>
<feature type="transmembrane region" description="Helical" evidence="1">
    <location>
        <begin position="355"/>
        <end position="379"/>
    </location>
</feature>
<evidence type="ECO:0000256" key="1">
    <source>
        <dbReference type="SAM" id="Phobius"/>
    </source>
</evidence>
<feature type="transmembrane region" description="Helical" evidence="1">
    <location>
        <begin position="234"/>
        <end position="253"/>
    </location>
</feature>
<proteinExistence type="predicted"/>
<accession>E7GH54</accession>
<dbReference type="STRING" id="1512.GCA_900049235_00282"/>
<feature type="transmembrane region" description="Helical" evidence="1">
    <location>
        <begin position="100"/>
        <end position="119"/>
    </location>
</feature>
<dbReference type="AlphaFoldDB" id="E7GH54"/>
<feature type="transmembrane region" description="Helical" evidence="1">
    <location>
        <begin position="160"/>
        <end position="180"/>
    </location>
</feature>
<name>E7GH54_CLOS6</name>
<sequence length="456" mass="52020">MITKNNAKLWGLCLCILFLFLESGLKIKIQEDNILHLFEIYYYEIGCIIIAAVTLARILRTKIWAKKYIIYLIFYVTVILNFITLFLIRVLFGGNYGDSIWLFRNLFCGLSLSLFIITSSSFISRQKYNHYFVLASSILSAGYLFSVIKEKAFNPNFPNYAITFHTLGLMALPYLVSLIMRSKLKGIDLYLANFCIGLILTVSFLSGSRSVFTIAVFMTAILLIMAIKKLKRLAAIFIALLSVLILYSGNVYMCRDSIHRSMGIQVTAEEIREPEKAIEKAMQQREEIVSQGAEQNIEYHNPVSHSNAVRVVLLRDAIQELRGDWLFHLKGKTVLEFRQGGEVVLSGTHNFIVDYILAFGLFVTIPIALYVCSIIVATLRPIHIFANKNTVYFLLMLFPVFVIGMVQAILTDRIIIGVFMVHISSMYRFKMEEKENETGFIKKGNDLHYGSIWATD</sequence>
<feature type="transmembrane region" description="Helical" evidence="1">
    <location>
        <begin position="187"/>
        <end position="205"/>
    </location>
</feature>
<keyword evidence="3" id="KW-1185">Reference proteome</keyword>
<feature type="transmembrane region" description="Helical" evidence="1">
    <location>
        <begin position="40"/>
        <end position="59"/>
    </location>
</feature>
<feature type="transmembrane region" description="Helical" evidence="1">
    <location>
        <begin position="211"/>
        <end position="227"/>
    </location>
</feature>
<keyword evidence="1" id="KW-1133">Transmembrane helix</keyword>
<dbReference type="eggNOG" id="ENOG5030FYB">
    <property type="taxonomic scope" value="Bacteria"/>
</dbReference>
<feature type="transmembrane region" description="Helical" evidence="1">
    <location>
        <begin position="131"/>
        <end position="148"/>
    </location>
</feature>
<feature type="transmembrane region" description="Helical" evidence="1">
    <location>
        <begin position="68"/>
        <end position="88"/>
    </location>
</feature>
<dbReference type="EMBL" id="ADLQ01000010">
    <property type="protein sequence ID" value="EGA95832.1"/>
    <property type="molecule type" value="Genomic_DNA"/>
</dbReference>
<keyword evidence="1" id="KW-0472">Membrane</keyword>
<evidence type="ECO:0000313" key="2">
    <source>
        <dbReference type="EMBL" id="EGA95832.1"/>
    </source>
</evidence>
<dbReference type="RefSeq" id="WP_003497487.1">
    <property type="nucleotide sequence ID" value="NZ_GL834305.1"/>
</dbReference>
<dbReference type="Proteomes" id="UP000002970">
    <property type="component" value="Unassembled WGS sequence"/>
</dbReference>
<reference evidence="2 3" key="1">
    <citation type="submission" date="2010-12" db="EMBL/GenBank/DDBJ databases">
        <title>The Genome Sequence of Clostridium symbiosum strain WAL-14163.</title>
        <authorList>
            <person name="Earl A."/>
            <person name="Ward D."/>
            <person name="Feldgarden M."/>
            <person name="Gevers D."/>
            <person name="Finegold S.M."/>
            <person name="Summanen P.H."/>
            <person name="Molitoris D.R."/>
            <person name="Vaisanen M.L."/>
            <person name="Daigneault M."/>
            <person name="Young S.K."/>
            <person name="Zeng Q."/>
            <person name="Gargeya S."/>
            <person name="Fitzgerald M."/>
            <person name="Haas B."/>
            <person name="Abouelleil A."/>
            <person name="Alvarado L."/>
            <person name="Arachchi H.M."/>
            <person name="Berlin A."/>
            <person name="Brown A."/>
            <person name="Chapman S.B."/>
            <person name="Chen Z."/>
            <person name="Dunbar C."/>
            <person name="Freedman E."/>
            <person name="Gearin G."/>
            <person name="Gellesch M."/>
            <person name="Goldberg J."/>
            <person name="Griggs A."/>
            <person name="Gujja S."/>
            <person name="Heilman E."/>
            <person name="Heiman D."/>
            <person name="Howarth C."/>
            <person name="Larson L."/>
            <person name="Lui A."/>
            <person name="MacDonald P.J.P."/>
            <person name="Mehta T."/>
            <person name="Montmayeur A."/>
            <person name="Murphy C."/>
            <person name="Neiman D."/>
            <person name="Pearson M."/>
            <person name="Priest M."/>
            <person name="Roberts A."/>
            <person name="Saif S."/>
            <person name="Shea T."/>
            <person name="Shenoy N."/>
            <person name="Sisk P."/>
            <person name="Stolte C."/>
            <person name="Sykes S."/>
            <person name="White J."/>
            <person name="Yandava C."/>
            <person name="Nusbaum C."/>
            <person name="Birren B."/>
        </authorList>
    </citation>
    <scope>NUCLEOTIDE SEQUENCE [LARGE SCALE GENOMIC DNA]</scope>
    <source>
        <strain evidence="2 3">WAL-14163</strain>
    </source>
</reference>
<evidence type="ECO:0000313" key="3">
    <source>
        <dbReference type="Proteomes" id="UP000002970"/>
    </source>
</evidence>
<gene>
    <name evidence="2" type="ORF">HMPREF9474_00247</name>
</gene>
<comment type="caution">
    <text evidence="2">The sequence shown here is derived from an EMBL/GenBank/DDBJ whole genome shotgun (WGS) entry which is preliminary data.</text>
</comment>
<protein>
    <submittedName>
        <fullName evidence="2">Uncharacterized protein</fullName>
    </submittedName>
</protein>